<evidence type="ECO:0000256" key="3">
    <source>
        <dbReference type="SAM" id="SignalP"/>
    </source>
</evidence>
<feature type="transmembrane region" description="Helical" evidence="2">
    <location>
        <begin position="158"/>
        <end position="179"/>
    </location>
</feature>
<feature type="repeat" description="TPR" evidence="1">
    <location>
        <begin position="54"/>
        <end position="87"/>
    </location>
</feature>
<sequence>MKSWLILLLIFISPFCRAQNDILFEEAAKAYNEGDYEQAIDNYRHVLDSGFHSANIYFNLGNAYYKLNEIGPSIYYYEKALLLDPNDNEIRNNLAYAQQMTIDDIEPMPQTAISRIVSRVMNILTFDQWSYTAIGFMILFVLLYLAFYFSRYSDKKRLAFIGSMVCLFFAAMSVVLALMQYQDYNKTQPAIIFAAESSVKEEPNDRSITLFNLHEGSKVYVEETLQDWHKIKIADGKNGWIPASDLRELKDF</sequence>
<dbReference type="AlphaFoldDB" id="A0A411ECW8"/>
<feature type="transmembrane region" description="Helical" evidence="2">
    <location>
        <begin position="129"/>
        <end position="149"/>
    </location>
</feature>
<keyword evidence="3" id="KW-0732">Signal</keyword>
<dbReference type="SMART" id="SM00028">
    <property type="entry name" value="TPR"/>
    <property type="match status" value="2"/>
</dbReference>
<accession>A0A411ECW8</accession>
<feature type="signal peptide" evidence="3">
    <location>
        <begin position="1"/>
        <end position="18"/>
    </location>
</feature>
<protein>
    <submittedName>
        <fullName evidence="4">Tetratricopeptide repeat protein</fullName>
    </submittedName>
</protein>
<keyword evidence="2" id="KW-0812">Transmembrane</keyword>
<dbReference type="KEGG" id="mur:EQY75_12335"/>
<dbReference type="InterPro" id="IPR019734">
    <property type="entry name" value="TPR_rpt"/>
</dbReference>
<keyword evidence="1" id="KW-0802">TPR repeat</keyword>
<dbReference type="Proteomes" id="UP000290889">
    <property type="component" value="Chromosome"/>
</dbReference>
<dbReference type="PROSITE" id="PS50293">
    <property type="entry name" value="TPR_REGION"/>
    <property type="match status" value="1"/>
</dbReference>
<dbReference type="RefSeq" id="WP_129606305.1">
    <property type="nucleotide sequence ID" value="NZ_CP035544.1"/>
</dbReference>
<reference evidence="4 5" key="1">
    <citation type="submission" date="2019-01" db="EMBL/GenBank/DDBJ databases">
        <title>Muriicola soli sp. nov., isolated from soil.</title>
        <authorList>
            <person name="Kang H.J."/>
            <person name="Kim S.B."/>
        </authorList>
    </citation>
    <scope>NUCLEOTIDE SEQUENCE [LARGE SCALE GENOMIC DNA]</scope>
    <source>
        <strain evidence="4 5">MMS17-SY002</strain>
    </source>
</reference>
<dbReference type="Gene3D" id="1.25.40.10">
    <property type="entry name" value="Tetratricopeptide repeat domain"/>
    <property type="match status" value="1"/>
</dbReference>
<dbReference type="SUPFAM" id="SSF48452">
    <property type="entry name" value="TPR-like"/>
    <property type="match status" value="1"/>
</dbReference>
<dbReference type="Pfam" id="PF00515">
    <property type="entry name" value="TPR_1"/>
    <property type="match status" value="1"/>
</dbReference>
<dbReference type="OrthoDB" id="9776208at2"/>
<name>A0A411ECW8_9FLAO</name>
<keyword evidence="2" id="KW-1133">Transmembrane helix</keyword>
<dbReference type="EMBL" id="CP035544">
    <property type="protein sequence ID" value="QBA65250.1"/>
    <property type="molecule type" value="Genomic_DNA"/>
</dbReference>
<dbReference type="PROSITE" id="PS50005">
    <property type="entry name" value="TPR"/>
    <property type="match status" value="1"/>
</dbReference>
<gene>
    <name evidence="4" type="ORF">EQY75_12335</name>
</gene>
<dbReference type="InterPro" id="IPR011990">
    <property type="entry name" value="TPR-like_helical_dom_sf"/>
</dbReference>
<evidence type="ECO:0000256" key="1">
    <source>
        <dbReference type="PROSITE-ProRule" id="PRU00339"/>
    </source>
</evidence>
<keyword evidence="5" id="KW-1185">Reference proteome</keyword>
<evidence type="ECO:0000256" key="2">
    <source>
        <dbReference type="SAM" id="Phobius"/>
    </source>
</evidence>
<keyword evidence="2" id="KW-0472">Membrane</keyword>
<feature type="chain" id="PRO_5019202944" evidence="3">
    <location>
        <begin position="19"/>
        <end position="252"/>
    </location>
</feature>
<evidence type="ECO:0000313" key="5">
    <source>
        <dbReference type="Proteomes" id="UP000290889"/>
    </source>
</evidence>
<dbReference type="Gene3D" id="2.30.30.40">
    <property type="entry name" value="SH3 Domains"/>
    <property type="match status" value="1"/>
</dbReference>
<evidence type="ECO:0000313" key="4">
    <source>
        <dbReference type="EMBL" id="QBA65250.1"/>
    </source>
</evidence>
<organism evidence="4 5">
    <name type="scientific">Muriicola soli</name>
    <dbReference type="NCBI Taxonomy" id="2507538"/>
    <lineage>
        <taxon>Bacteria</taxon>
        <taxon>Pseudomonadati</taxon>
        <taxon>Bacteroidota</taxon>
        <taxon>Flavobacteriia</taxon>
        <taxon>Flavobacteriales</taxon>
        <taxon>Flavobacteriaceae</taxon>
        <taxon>Muriicola</taxon>
    </lineage>
</organism>
<proteinExistence type="predicted"/>